<reference evidence="3 4" key="1">
    <citation type="submission" date="2014-04" db="EMBL/GenBank/DDBJ databases">
        <authorList>
            <consortium name="DOE Joint Genome Institute"/>
            <person name="Kuo A."/>
            <person name="Kohler A."/>
            <person name="Costa M.D."/>
            <person name="Nagy L.G."/>
            <person name="Floudas D."/>
            <person name="Copeland A."/>
            <person name="Barry K.W."/>
            <person name="Cichocki N."/>
            <person name="Veneault-Fourrey C."/>
            <person name="LaButti K."/>
            <person name="Lindquist E.A."/>
            <person name="Lipzen A."/>
            <person name="Lundell T."/>
            <person name="Morin E."/>
            <person name="Murat C."/>
            <person name="Sun H."/>
            <person name="Tunlid A."/>
            <person name="Henrissat B."/>
            <person name="Grigoriev I.V."/>
            <person name="Hibbett D.S."/>
            <person name="Martin F."/>
            <person name="Nordberg H.P."/>
            <person name="Cantor M.N."/>
            <person name="Hua S.X."/>
        </authorList>
    </citation>
    <scope>NUCLEOTIDE SEQUENCE [LARGE SCALE GENOMIC DNA]</scope>
    <source>
        <strain evidence="3 4">441</strain>
    </source>
</reference>
<accession>A0A0C9Z828</accession>
<evidence type="ECO:0000256" key="1">
    <source>
        <dbReference type="SAM" id="MobiDB-lite"/>
    </source>
</evidence>
<dbReference type="OrthoDB" id="2499658at2759"/>
<dbReference type="EMBL" id="KN833803">
    <property type="protein sequence ID" value="KIK18512.1"/>
    <property type="molecule type" value="Genomic_DNA"/>
</dbReference>
<gene>
    <name evidence="3" type="ORF">PISMIDRAFT_109326</name>
</gene>
<dbReference type="STRING" id="765257.A0A0C9Z828"/>
<dbReference type="HOGENOM" id="CLU_109205_0_0_1"/>
<keyword evidence="4" id="KW-1185">Reference proteome</keyword>
<dbReference type="InterPro" id="IPR041588">
    <property type="entry name" value="Integrase_H2C2"/>
</dbReference>
<reference evidence="4" key="2">
    <citation type="submission" date="2015-01" db="EMBL/GenBank/DDBJ databases">
        <title>Evolutionary Origins and Diversification of the Mycorrhizal Mutualists.</title>
        <authorList>
            <consortium name="DOE Joint Genome Institute"/>
            <consortium name="Mycorrhizal Genomics Consortium"/>
            <person name="Kohler A."/>
            <person name="Kuo A."/>
            <person name="Nagy L.G."/>
            <person name="Floudas D."/>
            <person name="Copeland A."/>
            <person name="Barry K.W."/>
            <person name="Cichocki N."/>
            <person name="Veneault-Fourrey C."/>
            <person name="LaButti K."/>
            <person name="Lindquist E.A."/>
            <person name="Lipzen A."/>
            <person name="Lundell T."/>
            <person name="Morin E."/>
            <person name="Murat C."/>
            <person name="Riley R."/>
            <person name="Ohm R."/>
            <person name="Sun H."/>
            <person name="Tunlid A."/>
            <person name="Henrissat B."/>
            <person name="Grigoriev I.V."/>
            <person name="Hibbett D.S."/>
            <person name="Martin F."/>
        </authorList>
    </citation>
    <scope>NUCLEOTIDE SEQUENCE [LARGE SCALE GENOMIC DNA]</scope>
    <source>
        <strain evidence="4">441</strain>
    </source>
</reference>
<feature type="compositionally biased region" description="Basic and acidic residues" evidence="1">
    <location>
        <begin position="1"/>
        <end position="12"/>
    </location>
</feature>
<feature type="region of interest" description="Disordered" evidence="1">
    <location>
        <begin position="1"/>
        <end position="33"/>
    </location>
</feature>
<feature type="non-terminal residue" evidence="3">
    <location>
        <position position="1"/>
    </location>
</feature>
<dbReference type="Pfam" id="PF17921">
    <property type="entry name" value="Integrase_H2C2"/>
    <property type="match status" value="1"/>
</dbReference>
<organism evidence="3 4">
    <name type="scientific">Pisolithus microcarpus 441</name>
    <dbReference type="NCBI Taxonomy" id="765257"/>
    <lineage>
        <taxon>Eukaryota</taxon>
        <taxon>Fungi</taxon>
        <taxon>Dikarya</taxon>
        <taxon>Basidiomycota</taxon>
        <taxon>Agaricomycotina</taxon>
        <taxon>Agaricomycetes</taxon>
        <taxon>Agaricomycetidae</taxon>
        <taxon>Boletales</taxon>
        <taxon>Sclerodermatineae</taxon>
        <taxon>Pisolithaceae</taxon>
        <taxon>Pisolithus</taxon>
    </lineage>
</organism>
<proteinExistence type="predicted"/>
<protein>
    <recommendedName>
        <fullName evidence="2">Integrase zinc-binding domain-containing protein</fullName>
    </recommendedName>
</protein>
<dbReference type="AlphaFoldDB" id="A0A0C9Z828"/>
<sequence length="221" mass="25193">MSRPREHNDCRPSSRQPFRELPNGYCKRSPSPSPSLYYDELILSPASASSSFSDDAPDCAVSPLLVPTGPTTTSQPGFPTYEQYKRIEAAYFANLAPRKRAKALITQAMFDQIWEVLWQPDATRIGTPQFRFWVRKMFRLVNFQGKGRMKGEDFPPVVLHENRPVAIMEQMYEVLCYCHGLAQHGGRDKTCGIVRGHYSWVPKELVAQFVKACPTCLMRRS</sequence>
<dbReference type="Proteomes" id="UP000054018">
    <property type="component" value="Unassembled WGS sequence"/>
</dbReference>
<evidence type="ECO:0000259" key="2">
    <source>
        <dbReference type="Pfam" id="PF17921"/>
    </source>
</evidence>
<evidence type="ECO:0000313" key="3">
    <source>
        <dbReference type="EMBL" id="KIK18512.1"/>
    </source>
</evidence>
<feature type="domain" description="Integrase zinc-binding" evidence="2">
    <location>
        <begin position="173"/>
        <end position="220"/>
    </location>
</feature>
<evidence type="ECO:0000313" key="4">
    <source>
        <dbReference type="Proteomes" id="UP000054018"/>
    </source>
</evidence>
<name>A0A0C9Z828_9AGAM</name>